<comment type="caution">
    <text evidence="2">The sequence shown here is derived from an EMBL/GenBank/DDBJ whole genome shotgun (WGS) entry which is preliminary data.</text>
</comment>
<dbReference type="EMBL" id="PXYV01000041">
    <property type="protein sequence ID" value="PSR21153.1"/>
    <property type="molecule type" value="Genomic_DNA"/>
</dbReference>
<sequence length="278" mass="29175">MNKIAASVIGIVAAGIVGVDVAGLAGVFGEPQYDAGARNIVTHPSQPARSVQPQPTITATPSTASSNAPSASSQPSSSTPPSSSPAPSASPPSSIFSIPPAIPVPVGAIPTSPVGNGADVTTIGDSVMVDAQPYLEQLLPGIVVDGKVSRQLIETPPVVSLLKAQGELHRYVVIELGTNGPFTAQQLENLMKQMGPGHAFVLVNTSDPRPWEQPVNQVIDQVAATYPRTILVNWYQAAQKIPQDFYPDDVHLKPQGALYYARLLANAILTLQRKYPPN</sequence>
<reference evidence="2 3" key="1">
    <citation type="journal article" date="2014" name="BMC Genomics">
        <title>Comparison of environmental and isolate Sulfobacillus genomes reveals diverse carbon, sulfur, nitrogen, and hydrogen metabolisms.</title>
        <authorList>
            <person name="Justice N.B."/>
            <person name="Norman A."/>
            <person name="Brown C.T."/>
            <person name="Singh A."/>
            <person name="Thomas B.C."/>
            <person name="Banfield J.F."/>
        </authorList>
    </citation>
    <scope>NUCLEOTIDE SEQUENCE [LARGE SCALE GENOMIC DNA]</scope>
    <source>
        <strain evidence="2">AMDSBA3</strain>
    </source>
</reference>
<feature type="compositionally biased region" description="Low complexity" evidence="1">
    <location>
        <begin position="52"/>
        <end position="81"/>
    </location>
</feature>
<feature type="region of interest" description="Disordered" evidence="1">
    <location>
        <begin position="44"/>
        <end position="94"/>
    </location>
</feature>
<dbReference type="SUPFAM" id="SSF52266">
    <property type="entry name" value="SGNH hydrolase"/>
    <property type="match status" value="1"/>
</dbReference>
<dbReference type="CDD" id="cd01840">
    <property type="entry name" value="SGNH_hydrolase_yrhL_like"/>
    <property type="match status" value="1"/>
</dbReference>
<accession>A0A2T2WG00</accession>
<proteinExistence type="predicted"/>
<organism evidence="2 3">
    <name type="scientific">Sulfobacillus acidophilus</name>
    <dbReference type="NCBI Taxonomy" id="53633"/>
    <lineage>
        <taxon>Bacteria</taxon>
        <taxon>Bacillati</taxon>
        <taxon>Bacillota</taxon>
        <taxon>Clostridia</taxon>
        <taxon>Eubacteriales</taxon>
        <taxon>Clostridiales Family XVII. Incertae Sedis</taxon>
        <taxon>Sulfobacillus</taxon>
    </lineage>
</organism>
<dbReference type="InterPro" id="IPR036514">
    <property type="entry name" value="SGNH_hydro_sf"/>
</dbReference>
<protein>
    <recommendedName>
        <fullName evidence="4">Acyltransferase</fullName>
    </recommendedName>
</protein>
<dbReference type="Gene3D" id="3.40.50.1110">
    <property type="entry name" value="SGNH hydrolase"/>
    <property type="match status" value="1"/>
</dbReference>
<evidence type="ECO:0000313" key="3">
    <source>
        <dbReference type="Proteomes" id="UP000241848"/>
    </source>
</evidence>
<dbReference type="Proteomes" id="UP000241848">
    <property type="component" value="Unassembled WGS sequence"/>
</dbReference>
<evidence type="ECO:0000256" key="1">
    <source>
        <dbReference type="SAM" id="MobiDB-lite"/>
    </source>
</evidence>
<gene>
    <name evidence="2" type="ORF">C7B45_12065</name>
</gene>
<dbReference type="AlphaFoldDB" id="A0A2T2WG00"/>
<evidence type="ECO:0008006" key="4">
    <source>
        <dbReference type="Google" id="ProtNLM"/>
    </source>
</evidence>
<name>A0A2T2WG00_9FIRM</name>
<evidence type="ECO:0000313" key="2">
    <source>
        <dbReference type="EMBL" id="PSR21153.1"/>
    </source>
</evidence>